<sequence>MMCLCPKCSASTASESFDISDAELDPALLAATTIQRRQNLKTASGQMGAKRRCSARLRGMEPAGDVQDSDCLATNSLPPGSAGVNDPSVADDGTQPEMQYVFAPEEVIVTKKHRGRPPKIDISFELVLDDTFRQCELGTPAHSQIPYKVLSPELPTISIRMFGTDPFGPALSAGLQQLGFKYDPVYWVLVHNNLRVYPSTTPLSLGLRKSAVIELFPKTVYERRRQAQMQTREATVQQLAEEERAYKDYQRWLEVHRKQAPDSSASAAVVSLESDDGSDGGEGDGERGGGNTNAQADRISASGQGPATAAEQPPPPGSAEPQNVIRIKVRDQTGKDQFLMVSQASKIQAIIDAYKRLSNLDPTTKVVLEFDDERLDPDSTLDETEIEDEDMITAFV</sequence>
<protein>
    <submittedName>
        <fullName evidence="1">Uncharacterized protein</fullName>
    </submittedName>
</protein>
<dbReference type="EMBL" id="JAMZIH010000828">
    <property type="protein sequence ID" value="KAJ1678822.1"/>
    <property type="molecule type" value="Genomic_DNA"/>
</dbReference>
<gene>
    <name evidence="1" type="ORF">EV182_003285</name>
</gene>
<keyword evidence="2" id="KW-1185">Reference proteome</keyword>
<proteinExistence type="predicted"/>
<evidence type="ECO:0000313" key="2">
    <source>
        <dbReference type="Proteomes" id="UP001145114"/>
    </source>
</evidence>
<organism evidence="1 2">
    <name type="scientific">Spiromyces aspiralis</name>
    <dbReference type="NCBI Taxonomy" id="68401"/>
    <lineage>
        <taxon>Eukaryota</taxon>
        <taxon>Fungi</taxon>
        <taxon>Fungi incertae sedis</taxon>
        <taxon>Zoopagomycota</taxon>
        <taxon>Kickxellomycotina</taxon>
        <taxon>Kickxellomycetes</taxon>
        <taxon>Kickxellales</taxon>
        <taxon>Kickxellaceae</taxon>
        <taxon>Spiromyces</taxon>
    </lineage>
</organism>
<dbReference type="Proteomes" id="UP001145114">
    <property type="component" value="Unassembled WGS sequence"/>
</dbReference>
<comment type="caution">
    <text evidence="1">The sequence shown here is derived from an EMBL/GenBank/DDBJ whole genome shotgun (WGS) entry which is preliminary data.</text>
</comment>
<feature type="non-terminal residue" evidence="1">
    <location>
        <position position="396"/>
    </location>
</feature>
<reference evidence="1" key="1">
    <citation type="submission" date="2022-06" db="EMBL/GenBank/DDBJ databases">
        <title>Phylogenomic reconstructions and comparative analyses of Kickxellomycotina fungi.</title>
        <authorList>
            <person name="Reynolds N.K."/>
            <person name="Stajich J.E."/>
            <person name="Barry K."/>
            <person name="Grigoriev I.V."/>
            <person name="Crous P."/>
            <person name="Smith M.E."/>
        </authorList>
    </citation>
    <scope>NUCLEOTIDE SEQUENCE</scope>
    <source>
        <strain evidence="1">RSA 2271</strain>
    </source>
</reference>
<accession>A0ACC1HUA1</accession>
<name>A0ACC1HUA1_9FUNG</name>
<evidence type="ECO:0000313" key="1">
    <source>
        <dbReference type="EMBL" id="KAJ1678822.1"/>
    </source>
</evidence>